<comment type="caution">
    <text evidence="1">The sequence shown here is derived from an EMBL/GenBank/DDBJ whole genome shotgun (WGS) entry which is preliminary data.</text>
</comment>
<dbReference type="EMBL" id="BMVB01000025">
    <property type="protein sequence ID" value="GHC68434.1"/>
    <property type="molecule type" value="Genomic_DNA"/>
</dbReference>
<evidence type="ECO:0000313" key="1">
    <source>
        <dbReference type="EMBL" id="GHC68434.1"/>
    </source>
</evidence>
<accession>A0A918U2T8</accession>
<reference evidence="1" key="1">
    <citation type="journal article" date="2014" name="Int. J. Syst. Evol. Microbiol.">
        <title>Complete genome sequence of Corynebacterium casei LMG S-19264T (=DSM 44701T), isolated from a smear-ripened cheese.</title>
        <authorList>
            <consortium name="US DOE Joint Genome Institute (JGI-PGF)"/>
            <person name="Walter F."/>
            <person name="Albersmeier A."/>
            <person name="Kalinowski J."/>
            <person name="Ruckert C."/>
        </authorList>
    </citation>
    <scope>NUCLEOTIDE SEQUENCE</scope>
    <source>
        <strain evidence="1">JCM 4633</strain>
    </source>
</reference>
<name>A0A918U2T8_STRCJ</name>
<sequence>MDAVDDPQEEPPAALFQRWVHAHEEDYDDVSVYRPTGYAFPPARGRSGVEFRTDGTFVDHPIGRGDAPASVPGFWHAEDDRRITLSFPGTGRPERVVEIVACDAEVLRLRQPG</sequence>
<gene>
    <name evidence="1" type="ORF">GCM10010507_53610</name>
</gene>
<proteinExistence type="predicted"/>
<dbReference type="AlphaFoldDB" id="A0A918U2T8"/>
<reference evidence="1" key="2">
    <citation type="submission" date="2020-09" db="EMBL/GenBank/DDBJ databases">
        <authorList>
            <person name="Sun Q."/>
            <person name="Ohkuma M."/>
        </authorList>
    </citation>
    <scope>NUCLEOTIDE SEQUENCE</scope>
    <source>
        <strain evidence="1">JCM 4633</strain>
    </source>
</reference>
<organism evidence="1 2">
    <name type="scientific">Streptomyces cinnamoneus</name>
    <name type="common">Streptoverticillium cinnamoneum</name>
    <dbReference type="NCBI Taxonomy" id="53446"/>
    <lineage>
        <taxon>Bacteria</taxon>
        <taxon>Bacillati</taxon>
        <taxon>Actinomycetota</taxon>
        <taxon>Actinomycetes</taxon>
        <taxon>Kitasatosporales</taxon>
        <taxon>Streptomycetaceae</taxon>
        <taxon>Streptomyces</taxon>
        <taxon>Streptomyces cinnamoneus group</taxon>
    </lineage>
</organism>
<dbReference type="Proteomes" id="UP000646244">
    <property type="component" value="Unassembled WGS sequence"/>
</dbReference>
<protein>
    <submittedName>
        <fullName evidence="1">Uncharacterized protein</fullName>
    </submittedName>
</protein>
<dbReference type="RefSeq" id="WP_190112483.1">
    <property type="nucleotide sequence ID" value="NZ_BMVB01000025.1"/>
</dbReference>
<evidence type="ECO:0000313" key="2">
    <source>
        <dbReference type="Proteomes" id="UP000646244"/>
    </source>
</evidence>